<protein>
    <submittedName>
        <fullName evidence="3">Helix-turn-helix domain protein</fullName>
    </submittedName>
</protein>
<dbReference type="Proteomes" id="UP000001399">
    <property type="component" value="Chromosome"/>
</dbReference>
<dbReference type="InterPro" id="IPR001387">
    <property type="entry name" value="Cro/C1-type_HTH"/>
</dbReference>
<dbReference type="PROSITE" id="PS50943">
    <property type="entry name" value="HTH_CROC1"/>
    <property type="match status" value="1"/>
</dbReference>
<name>E3I3K4_RHOVT</name>
<dbReference type="SMART" id="SM00530">
    <property type="entry name" value="HTH_XRE"/>
    <property type="match status" value="1"/>
</dbReference>
<evidence type="ECO:0000313" key="4">
    <source>
        <dbReference type="Proteomes" id="UP000001399"/>
    </source>
</evidence>
<dbReference type="Pfam" id="PF01381">
    <property type="entry name" value="HTH_3"/>
    <property type="match status" value="1"/>
</dbReference>
<evidence type="ECO:0000313" key="3">
    <source>
        <dbReference type="EMBL" id="ADP70351.1"/>
    </source>
</evidence>
<dbReference type="Gene3D" id="1.10.260.40">
    <property type="entry name" value="lambda repressor-like DNA-binding domains"/>
    <property type="match status" value="1"/>
</dbReference>
<proteinExistence type="predicted"/>
<reference evidence="4" key="1">
    <citation type="journal article" date="2011" name="J. Bacteriol.">
        <title>Genome sequences of eight morphologically diverse alphaproteobacteria.</title>
        <authorList>
            <consortium name="US DOE Joint Genome Institute"/>
            <person name="Brown P.J."/>
            <person name="Kysela D.T."/>
            <person name="Buechlein A."/>
            <person name="Hemmerich C."/>
            <person name="Brun Y.V."/>
        </authorList>
    </citation>
    <scope>NUCLEOTIDE SEQUENCE [LARGE SCALE GENOMIC DNA]</scope>
    <source>
        <strain evidence="4">ATCC 17100 / ATH 3.1.1 / DSM 162 / LMG 4299</strain>
    </source>
</reference>
<feature type="region of interest" description="Disordered" evidence="1">
    <location>
        <begin position="1"/>
        <end position="35"/>
    </location>
</feature>
<dbReference type="KEGG" id="rva:Rvan_1078"/>
<dbReference type="EMBL" id="CP002292">
    <property type="protein sequence ID" value="ADP70351.1"/>
    <property type="molecule type" value="Genomic_DNA"/>
</dbReference>
<feature type="compositionally biased region" description="Low complexity" evidence="1">
    <location>
        <begin position="1"/>
        <end position="12"/>
    </location>
</feature>
<gene>
    <name evidence="3" type="ordered locus">Rvan_1078</name>
</gene>
<dbReference type="AlphaFoldDB" id="E3I3K4"/>
<dbReference type="HOGENOM" id="CLU_2289510_0_0_5"/>
<dbReference type="SUPFAM" id="SSF47413">
    <property type="entry name" value="lambda repressor-like DNA-binding domains"/>
    <property type="match status" value="1"/>
</dbReference>
<sequence>MSDKSPSSETSPAEPPKRKRALPVLAKKRAPDSQPEREIFARNLRRARIDASLSQRELAAVTGIAQAHISELENAMHNVCIDTMVKLAQAVKKPLFQMFQP</sequence>
<accession>E3I3K4</accession>
<organism evidence="3 4">
    <name type="scientific">Rhodomicrobium vannielii (strain ATCC 17100 / DSM 162 / LMG 4299 / NCIMB 10020 / ATH 3.1.1)</name>
    <dbReference type="NCBI Taxonomy" id="648757"/>
    <lineage>
        <taxon>Bacteria</taxon>
        <taxon>Pseudomonadati</taxon>
        <taxon>Pseudomonadota</taxon>
        <taxon>Alphaproteobacteria</taxon>
        <taxon>Hyphomicrobiales</taxon>
        <taxon>Hyphomicrobiaceae</taxon>
        <taxon>Rhodomicrobium</taxon>
    </lineage>
</organism>
<evidence type="ECO:0000259" key="2">
    <source>
        <dbReference type="PROSITE" id="PS50943"/>
    </source>
</evidence>
<dbReference type="STRING" id="648757.Rvan_1078"/>
<feature type="domain" description="HTH cro/C1-type" evidence="2">
    <location>
        <begin position="44"/>
        <end position="90"/>
    </location>
</feature>
<dbReference type="GO" id="GO:0003677">
    <property type="term" value="F:DNA binding"/>
    <property type="evidence" value="ECO:0007669"/>
    <property type="project" value="InterPro"/>
</dbReference>
<evidence type="ECO:0000256" key="1">
    <source>
        <dbReference type="SAM" id="MobiDB-lite"/>
    </source>
</evidence>
<dbReference type="eggNOG" id="COG1396">
    <property type="taxonomic scope" value="Bacteria"/>
</dbReference>
<dbReference type="InterPro" id="IPR010982">
    <property type="entry name" value="Lambda_DNA-bd_dom_sf"/>
</dbReference>
<dbReference type="CDD" id="cd00093">
    <property type="entry name" value="HTH_XRE"/>
    <property type="match status" value="1"/>
</dbReference>
<dbReference type="OrthoDB" id="2986852at2"/>
<keyword evidence="4" id="KW-1185">Reference proteome</keyword>